<sequence>MNVRSFVRREKAFDLKRTNTKPKQVGGQGGGNYKLIMECSKDMGLQKRHSQFSDTKYKWRTVLVFVMFAVYVCNGQAVWSETDPYLLNKSLGLTELPGGVLAGGRTHWKLGGSPYLLRDDLLVEREAELVIEPGVELKFAPMVGITVRGKLVAVLLYFGKVQERRTWGNSRMRVTSDSSVYELYEKPENTTRTRLQH</sequence>
<dbReference type="AlphaFoldDB" id="A0A194PV38"/>
<reference evidence="2 3" key="1">
    <citation type="journal article" date="2015" name="Nat. Commun.">
        <title>Outbred genome sequencing and CRISPR/Cas9 gene editing in butterflies.</title>
        <authorList>
            <person name="Li X."/>
            <person name="Fan D."/>
            <person name="Zhang W."/>
            <person name="Liu G."/>
            <person name="Zhang L."/>
            <person name="Zhao L."/>
            <person name="Fang X."/>
            <person name="Chen L."/>
            <person name="Dong Y."/>
            <person name="Chen Y."/>
            <person name="Ding Y."/>
            <person name="Zhao R."/>
            <person name="Feng M."/>
            <person name="Zhu Y."/>
            <person name="Feng Y."/>
            <person name="Jiang X."/>
            <person name="Zhu D."/>
            <person name="Xiang H."/>
            <person name="Feng X."/>
            <person name="Li S."/>
            <person name="Wang J."/>
            <person name="Zhang G."/>
            <person name="Kronforst M.R."/>
            <person name="Wang W."/>
        </authorList>
    </citation>
    <scope>NUCLEOTIDE SEQUENCE [LARGE SCALE GENOMIC DNA]</scope>
    <source>
        <strain evidence="2">Ya'a_city_454_Px</strain>
        <tissue evidence="2">Whole body</tissue>
    </source>
</reference>
<dbReference type="STRING" id="66420.A0A194PV38"/>
<proteinExistence type="predicted"/>
<keyword evidence="1" id="KW-1133">Transmembrane helix</keyword>
<evidence type="ECO:0000256" key="1">
    <source>
        <dbReference type="SAM" id="Phobius"/>
    </source>
</evidence>
<name>A0A194PV38_PAPXU</name>
<protein>
    <submittedName>
        <fullName evidence="2">Uncharacterized protein</fullName>
    </submittedName>
</protein>
<keyword evidence="1" id="KW-0812">Transmembrane</keyword>
<organism evidence="2 3">
    <name type="scientific">Papilio xuthus</name>
    <name type="common">Asian swallowtail butterfly</name>
    <dbReference type="NCBI Taxonomy" id="66420"/>
    <lineage>
        <taxon>Eukaryota</taxon>
        <taxon>Metazoa</taxon>
        <taxon>Ecdysozoa</taxon>
        <taxon>Arthropoda</taxon>
        <taxon>Hexapoda</taxon>
        <taxon>Insecta</taxon>
        <taxon>Pterygota</taxon>
        <taxon>Neoptera</taxon>
        <taxon>Endopterygota</taxon>
        <taxon>Lepidoptera</taxon>
        <taxon>Glossata</taxon>
        <taxon>Ditrysia</taxon>
        <taxon>Papilionoidea</taxon>
        <taxon>Papilionidae</taxon>
        <taxon>Papilioninae</taxon>
        <taxon>Papilio</taxon>
    </lineage>
</organism>
<feature type="transmembrane region" description="Helical" evidence="1">
    <location>
        <begin position="57"/>
        <end position="79"/>
    </location>
</feature>
<evidence type="ECO:0000313" key="3">
    <source>
        <dbReference type="Proteomes" id="UP000053268"/>
    </source>
</evidence>
<dbReference type="Proteomes" id="UP000053268">
    <property type="component" value="Unassembled WGS sequence"/>
</dbReference>
<dbReference type="EMBL" id="KQ459592">
    <property type="protein sequence ID" value="KPI96853.1"/>
    <property type="molecule type" value="Genomic_DNA"/>
</dbReference>
<feature type="transmembrane region" description="Helical" evidence="1">
    <location>
        <begin position="139"/>
        <end position="158"/>
    </location>
</feature>
<keyword evidence="3" id="KW-1185">Reference proteome</keyword>
<evidence type="ECO:0000313" key="2">
    <source>
        <dbReference type="EMBL" id="KPI96853.1"/>
    </source>
</evidence>
<accession>A0A194PV38</accession>
<keyword evidence="1" id="KW-0472">Membrane</keyword>
<gene>
    <name evidence="2" type="ORF">RR46_04978</name>
</gene>